<dbReference type="OrthoDB" id="9776971at2"/>
<dbReference type="InterPro" id="IPR014710">
    <property type="entry name" value="RmlC-like_jellyroll"/>
</dbReference>
<dbReference type="Gene3D" id="3.20.20.80">
    <property type="entry name" value="Glycosidases"/>
    <property type="match status" value="1"/>
</dbReference>
<organism evidence="9 10">
    <name type="scientific">Clostridium cadaveris</name>
    <dbReference type="NCBI Taxonomy" id="1529"/>
    <lineage>
        <taxon>Bacteria</taxon>
        <taxon>Bacillati</taxon>
        <taxon>Bacillota</taxon>
        <taxon>Clostridia</taxon>
        <taxon>Eubacteriales</taxon>
        <taxon>Clostridiaceae</taxon>
        <taxon>Clostridium</taxon>
    </lineage>
</organism>
<gene>
    <name evidence="8" type="ORF">DBY38_13165</name>
    <name evidence="9" type="ORF">SAMN04487885_10272</name>
</gene>
<keyword evidence="2" id="KW-0378">Hydrolase</keyword>
<evidence type="ECO:0000313" key="8">
    <source>
        <dbReference type="EMBL" id="PWL51887.1"/>
    </source>
</evidence>
<dbReference type="SUPFAM" id="SSF51215">
    <property type="entry name" value="Regulatory protein AraC"/>
    <property type="match status" value="1"/>
</dbReference>
<evidence type="ECO:0000313" key="11">
    <source>
        <dbReference type="Proteomes" id="UP000246114"/>
    </source>
</evidence>
<evidence type="ECO:0000256" key="6">
    <source>
        <dbReference type="ARBA" id="ARBA00023295"/>
    </source>
</evidence>
<dbReference type="Pfam" id="PF01229">
    <property type="entry name" value="Glyco_hydro_39"/>
    <property type="match status" value="1"/>
</dbReference>
<reference evidence="8 11" key="2">
    <citation type="submission" date="2018-03" db="EMBL/GenBank/DDBJ databases">
        <title>The uncultured portion of the human microbiome is neutrally assembled.</title>
        <authorList>
            <person name="Jeraldo P."/>
            <person name="Boardman L."/>
            <person name="White B.A."/>
            <person name="Nelson H."/>
            <person name="Goldenfeld N."/>
            <person name="Chia N."/>
        </authorList>
    </citation>
    <scope>NUCLEOTIDE SEQUENCE [LARGE SCALE GENOMIC DNA]</scope>
    <source>
        <strain evidence="8">CIM:MAG 903</strain>
    </source>
</reference>
<dbReference type="RefSeq" id="WP_027637917.1">
    <property type="nucleotide sequence ID" value="NZ_BAAACD010000024.1"/>
</dbReference>
<dbReference type="InterPro" id="IPR018060">
    <property type="entry name" value="HTH_AraC"/>
</dbReference>
<evidence type="ECO:0000256" key="4">
    <source>
        <dbReference type="ARBA" id="ARBA00023125"/>
    </source>
</evidence>
<dbReference type="PANTHER" id="PTHR43280:SF34">
    <property type="entry name" value="ARAC-FAMILY TRANSCRIPTIONAL REGULATOR"/>
    <property type="match status" value="1"/>
</dbReference>
<accession>A0A1I2JID4</accession>
<feature type="domain" description="HTH araC/xylS-type" evidence="7">
    <location>
        <begin position="176"/>
        <end position="274"/>
    </location>
</feature>
<dbReference type="InterPro" id="IPR009057">
    <property type="entry name" value="Homeodomain-like_sf"/>
</dbReference>
<dbReference type="SUPFAM" id="SSF51011">
    <property type="entry name" value="Glycosyl hydrolase domain"/>
    <property type="match status" value="1"/>
</dbReference>
<dbReference type="GO" id="GO:0016798">
    <property type="term" value="F:hydrolase activity, acting on glycosyl bonds"/>
    <property type="evidence" value="ECO:0007669"/>
    <property type="project" value="UniProtKB-KW"/>
</dbReference>
<dbReference type="SUPFAM" id="SSF46689">
    <property type="entry name" value="Homeodomain-like"/>
    <property type="match status" value="1"/>
</dbReference>
<protein>
    <submittedName>
        <fullName evidence="8">AraC family transcriptional regulator</fullName>
    </submittedName>
    <submittedName>
        <fullName evidence="9">Transcriptional regulator, AraC family</fullName>
    </submittedName>
</protein>
<evidence type="ECO:0000256" key="1">
    <source>
        <dbReference type="ARBA" id="ARBA00008875"/>
    </source>
</evidence>
<dbReference type="eggNOG" id="COG1917">
    <property type="taxonomic scope" value="Bacteria"/>
</dbReference>
<evidence type="ECO:0000256" key="3">
    <source>
        <dbReference type="ARBA" id="ARBA00023015"/>
    </source>
</evidence>
<proteinExistence type="inferred from homology"/>
<evidence type="ECO:0000256" key="5">
    <source>
        <dbReference type="ARBA" id="ARBA00023163"/>
    </source>
</evidence>
<dbReference type="Pfam" id="PF12833">
    <property type="entry name" value="HTH_18"/>
    <property type="match status" value="1"/>
</dbReference>
<evidence type="ECO:0000256" key="2">
    <source>
        <dbReference type="ARBA" id="ARBA00022801"/>
    </source>
</evidence>
<dbReference type="Gene3D" id="2.60.40.1500">
    <property type="entry name" value="Glycosyl hydrolase domain, family 39"/>
    <property type="match status" value="1"/>
</dbReference>
<keyword evidence="4" id="KW-0238">DNA-binding</keyword>
<keyword evidence="5" id="KW-0804">Transcription</keyword>
<dbReference type="InterPro" id="IPR018062">
    <property type="entry name" value="HTH_AraC-typ_CS"/>
</dbReference>
<evidence type="ECO:0000313" key="9">
    <source>
        <dbReference type="EMBL" id="SFF54029.1"/>
    </source>
</evidence>
<dbReference type="PANTHER" id="PTHR43280">
    <property type="entry name" value="ARAC-FAMILY TRANSCRIPTIONAL REGULATOR"/>
    <property type="match status" value="1"/>
</dbReference>
<evidence type="ECO:0000259" key="7">
    <source>
        <dbReference type="PROSITE" id="PS01124"/>
    </source>
</evidence>
<reference evidence="9 10" key="1">
    <citation type="submission" date="2016-10" db="EMBL/GenBank/DDBJ databases">
        <authorList>
            <person name="de Groot N.N."/>
        </authorList>
    </citation>
    <scope>NUCLEOTIDE SEQUENCE [LARGE SCALE GENOMIC DNA]</scope>
    <source>
        <strain evidence="9 10">NLAE-zl-G419</strain>
    </source>
</reference>
<dbReference type="Pfam" id="PF02311">
    <property type="entry name" value="AraC_binding"/>
    <property type="match status" value="1"/>
</dbReference>
<dbReference type="eggNOG" id="COG2207">
    <property type="taxonomic scope" value="Bacteria"/>
</dbReference>
<dbReference type="InterPro" id="IPR017853">
    <property type="entry name" value="GH"/>
</dbReference>
<dbReference type="eggNOG" id="COG3664">
    <property type="taxonomic scope" value="Bacteria"/>
</dbReference>
<keyword evidence="6" id="KW-0326">Glycosidase</keyword>
<evidence type="ECO:0000313" key="10">
    <source>
        <dbReference type="Proteomes" id="UP000182135"/>
    </source>
</evidence>
<dbReference type="GO" id="GO:0043565">
    <property type="term" value="F:sequence-specific DNA binding"/>
    <property type="evidence" value="ECO:0007669"/>
    <property type="project" value="InterPro"/>
</dbReference>
<dbReference type="STRING" id="1529.SAMN04487885_10272"/>
<sequence length="678" mass="80726">MRKEYVSYNGNIPVKVELLNIKEHPIHWHDAIELLMVLKGSIEVTIESDNYVVEENEIEIINMEECHRIHSDEDNMVLMIHMDPNFFQKYYDDIKNMFFYTDTTEENIQQGDEKYEILRKYISMIVCEVVQKGDDYDEYIEETMVELLYHLLNNFHYLIYEKEELKDNEEQLERYHRIAKYIYNNYNNKISLQDIAEKEFLSAHYLSHEIKSTMGLSFKDFVNLTRVQESIKLLLDTDMTISDISLEVGFSHIRYYNKHFKKHYNMTPMQYRKMYKVDDSKLEEIKDVESYDLDIALDYLTTFLEDYDRFNYDDKIIKISINASDVLENFDHPYKNSIWLPKAENLMDYYNRNIIKNIQKDITFDYGRLSGLFVREFKNVKMAKDVIDFILSLDLRPDIIIDNVDKDTLRILDEFLAYFSDEYGNYEIGKWRYTIDKRIEVDSKQKLKELLIDEWGLPAEEEEILEIQQNEIYDTSYMLPYTIHHGLRDGKKISFLKIIDDIALSLDKNNEVFFGDSGIINWEGIRKPSYYAYQFLSRLGDKVVAQGEGYIVTSKGDDIQILLYTYNEEMENLIKLSEINKLRGKKNIAQRNISLNITNLFKEYKVTKYEIYERINSCYNKYLSLGSPRRLSDEEIDLIKIACNPKIDMEYRKKNTVHHLGIKIQGYGAVLITFNAVK</sequence>
<dbReference type="Proteomes" id="UP000246114">
    <property type="component" value="Unassembled WGS sequence"/>
</dbReference>
<dbReference type="EMBL" id="QAMZ01000053">
    <property type="protein sequence ID" value="PWL51887.1"/>
    <property type="molecule type" value="Genomic_DNA"/>
</dbReference>
<dbReference type="GO" id="GO:0003700">
    <property type="term" value="F:DNA-binding transcription factor activity"/>
    <property type="evidence" value="ECO:0007669"/>
    <property type="project" value="InterPro"/>
</dbReference>
<dbReference type="EMBL" id="FOOE01000002">
    <property type="protein sequence ID" value="SFF54029.1"/>
    <property type="molecule type" value="Genomic_DNA"/>
</dbReference>
<dbReference type="PROSITE" id="PS00041">
    <property type="entry name" value="HTH_ARAC_FAMILY_1"/>
    <property type="match status" value="1"/>
</dbReference>
<dbReference type="Gene3D" id="2.60.120.10">
    <property type="entry name" value="Jelly Rolls"/>
    <property type="match status" value="1"/>
</dbReference>
<name>A0A1I2JID4_9CLOT</name>
<dbReference type="SMART" id="SM00342">
    <property type="entry name" value="HTH_ARAC"/>
    <property type="match status" value="1"/>
</dbReference>
<dbReference type="Gene3D" id="1.10.10.60">
    <property type="entry name" value="Homeodomain-like"/>
    <property type="match status" value="2"/>
</dbReference>
<dbReference type="PROSITE" id="PS01124">
    <property type="entry name" value="HTH_ARAC_FAMILY_2"/>
    <property type="match status" value="1"/>
</dbReference>
<dbReference type="InterPro" id="IPR049166">
    <property type="entry name" value="GH39_cat"/>
</dbReference>
<comment type="similarity">
    <text evidence="1">Belongs to the glycosyl hydrolase 39 family.</text>
</comment>
<dbReference type="AlphaFoldDB" id="A0A1I2JID4"/>
<dbReference type="InterPro" id="IPR037923">
    <property type="entry name" value="HTH-like"/>
</dbReference>
<dbReference type="InterPro" id="IPR003313">
    <property type="entry name" value="AraC-bd"/>
</dbReference>
<keyword evidence="3" id="KW-0805">Transcription regulation</keyword>
<keyword evidence="10" id="KW-1185">Reference proteome</keyword>
<dbReference type="Proteomes" id="UP000182135">
    <property type="component" value="Unassembled WGS sequence"/>
</dbReference>
<dbReference type="SUPFAM" id="SSF51445">
    <property type="entry name" value="(Trans)glycosidases"/>
    <property type="match status" value="1"/>
</dbReference>
<dbReference type="GeneID" id="90544374"/>